<keyword evidence="3" id="KW-0396">Initiation factor</keyword>
<dbReference type="GO" id="GO:0003723">
    <property type="term" value="F:RNA binding"/>
    <property type="evidence" value="ECO:0007669"/>
    <property type="project" value="InterPro"/>
</dbReference>
<dbReference type="PANTHER" id="PTHR22891">
    <property type="entry name" value="EUKARYOTIC TRANSLATION INITIATION FACTOR 2C"/>
    <property type="match status" value="1"/>
</dbReference>
<feature type="compositionally biased region" description="Basic residues" evidence="1">
    <location>
        <begin position="57"/>
        <end position="66"/>
    </location>
</feature>
<dbReference type="SUPFAM" id="SSF53098">
    <property type="entry name" value="Ribonuclease H-like"/>
    <property type="match status" value="1"/>
</dbReference>
<reference evidence="3 4" key="1">
    <citation type="submission" date="2007-06" db="EMBL/GenBank/DDBJ databases">
        <title>The Genome Sequence of Coccidioides posadasii RMSCC_3488.</title>
        <authorList>
            <consortium name="Coccidioides Genome Resources Consortium"/>
            <consortium name="The Broad Institute Genome Sequencing Platform"/>
            <person name="Henn M.R."/>
            <person name="Sykes S."/>
            <person name="Young S."/>
            <person name="Jaffe D."/>
            <person name="Berlin A."/>
            <person name="Alvarez P."/>
            <person name="Butler J."/>
            <person name="Gnerre S."/>
            <person name="Grabherr M."/>
            <person name="Mauceli E."/>
            <person name="Brockman W."/>
            <person name="Kodira C."/>
            <person name="Alvarado L."/>
            <person name="Zeng Q."/>
            <person name="Crawford M."/>
            <person name="Antoine C."/>
            <person name="Devon K."/>
            <person name="Galgiani J."/>
            <person name="Orsborn K."/>
            <person name="Lewis M.L."/>
            <person name="Nusbaum C."/>
            <person name="Galagan J."/>
            <person name="Birren B."/>
        </authorList>
    </citation>
    <scope>NUCLEOTIDE SEQUENCE [LARGE SCALE GENOMIC DNA]</scope>
    <source>
        <strain evidence="3 4">RMSCC 3488</strain>
    </source>
</reference>
<reference evidence="4" key="3">
    <citation type="journal article" date="2010" name="Genome Res.">
        <title>Population genomic sequencing of Coccidioides fungi reveals recent hybridization and transposon control.</title>
        <authorList>
            <person name="Neafsey D.E."/>
            <person name="Barker B.M."/>
            <person name="Sharpton T.J."/>
            <person name="Stajich J.E."/>
            <person name="Park D.J."/>
            <person name="Whiston E."/>
            <person name="Hung C.-Y."/>
            <person name="McMahan C."/>
            <person name="White J."/>
            <person name="Sykes S."/>
            <person name="Heiman D."/>
            <person name="Young S."/>
            <person name="Zeng Q."/>
            <person name="Abouelleil A."/>
            <person name="Aftuck L."/>
            <person name="Bessette D."/>
            <person name="Brown A."/>
            <person name="FitzGerald M."/>
            <person name="Lui A."/>
            <person name="Macdonald J.P."/>
            <person name="Priest M."/>
            <person name="Orbach M.J."/>
            <person name="Galgiani J.N."/>
            <person name="Kirkland T.N."/>
            <person name="Cole G.T."/>
            <person name="Birren B.W."/>
            <person name="Henn M.R."/>
            <person name="Taylor J.W."/>
            <person name="Rounsley S.D."/>
        </authorList>
    </citation>
    <scope>NUCLEOTIDE SEQUENCE [LARGE SCALE GENOMIC DNA]</scope>
    <source>
        <strain evidence="4">RMSCC 3488</strain>
    </source>
</reference>
<dbReference type="CDD" id="cd04657">
    <property type="entry name" value="Piwi_ago-like"/>
    <property type="match status" value="1"/>
</dbReference>
<dbReference type="InterPro" id="IPR036085">
    <property type="entry name" value="PAZ_dom_sf"/>
</dbReference>
<evidence type="ECO:0000313" key="4">
    <source>
        <dbReference type="Proteomes" id="UP000054567"/>
    </source>
</evidence>
<dbReference type="Gene3D" id="3.30.420.10">
    <property type="entry name" value="Ribonuclease H-like superfamily/Ribonuclease H"/>
    <property type="match status" value="1"/>
</dbReference>
<dbReference type="InterPro" id="IPR003100">
    <property type="entry name" value="PAZ_dom"/>
</dbReference>
<dbReference type="EMBL" id="DS268111">
    <property type="protein sequence ID" value="KMM68910.1"/>
    <property type="molecule type" value="Genomic_DNA"/>
</dbReference>
<dbReference type="InterPro" id="IPR003165">
    <property type="entry name" value="Piwi"/>
</dbReference>
<feature type="region of interest" description="Disordered" evidence="1">
    <location>
        <begin position="411"/>
        <end position="438"/>
    </location>
</feature>
<feature type="compositionally biased region" description="Gly residues" evidence="1">
    <location>
        <begin position="9"/>
        <end position="43"/>
    </location>
</feature>
<organism evidence="3 4">
    <name type="scientific">Coccidioides posadasii RMSCC 3488</name>
    <dbReference type="NCBI Taxonomy" id="454284"/>
    <lineage>
        <taxon>Eukaryota</taxon>
        <taxon>Fungi</taxon>
        <taxon>Dikarya</taxon>
        <taxon>Ascomycota</taxon>
        <taxon>Pezizomycotina</taxon>
        <taxon>Eurotiomycetes</taxon>
        <taxon>Eurotiomycetidae</taxon>
        <taxon>Onygenales</taxon>
        <taxon>Onygenaceae</taxon>
        <taxon>Coccidioides</taxon>
    </lineage>
</organism>
<evidence type="ECO:0000313" key="3">
    <source>
        <dbReference type="EMBL" id="KMM68910.1"/>
    </source>
</evidence>
<dbReference type="Pfam" id="PF02171">
    <property type="entry name" value="Piwi"/>
    <property type="match status" value="1"/>
</dbReference>
<proteinExistence type="predicted"/>
<dbReference type="AlphaFoldDB" id="A0A0J6FHQ8"/>
<name>A0A0J6FHQ8_COCPO</name>
<dbReference type="Pfam" id="PF08699">
    <property type="entry name" value="ArgoL1"/>
    <property type="match status" value="1"/>
</dbReference>
<gene>
    <name evidence="3" type="ORF">CPAG_05233</name>
</gene>
<protein>
    <submittedName>
        <fullName evidence="3">Eukaryotic translation initiation factor 2C 3</fullName>
    </submittedName>
</protein>
<dbReference type="GO" id="GO:0003743">
    <property type="term" value="F:translation initiation factor activity"/>
    <property type="evidence" value="ECO:0007669"/>
    <property type="project" value="UniProtKB-KW"/>
</dbReference>
<dbReference type="InterPro" id="IPR045246">
    <property type="entry name" value="Piwi_ago-like"/>
</dbReference>
<reference evidence="4" key="2">
    <citation type="journal article" date="2009" name="Genome Res.">
        <title>Comparative genomic analyses of the human fungal pathogens Coccidioides and their relatives.</title>
        <authorList>
            <person name="Sharpton T.J."/>
            <person name="Stajich J.E."/>
            <person name="Rounsley S.D."/>
            <person name="Gardner M.J."/>
            <person name="Wortman J.R."/>
            <person name="Jordar V.S."/>
            <person name="Maiti R."/>
            <person name="Kodira C.D."/>
            <person name="Neafsey D.E."/>
            <person name="Zeng Q."/>
            <person name="Hung C.-Y."/>
            <person name="McMahan C."/>
            <person name="Muszewska A."/>
            <person name="Grynberg M."/>
            <person name="Mandel M.A."/>
            <person name="Kellner E.M."/>
            <person name="Barker B.M."/>
            <person name="Galgiani J.N."/>
            <person name="Orbach M.J."/>
            <person name="Kirkland T.N."/>
            <person name="Cole G.T."/>
            <person name="Henn M.R."/>
            <person name="Birren B.W."/>
            <person name="Taylor J.W."/>
        </authorList>
    </citation>
    <scope>NUCLEOTIDE SEQUENCE [LARGE SCALE GENOMIC DNA]</scope>
    <source>
        <strain evidence="4">RMSCC 3488</strain>
    </source>
</reference>
<evidence type="ECO:0000259" key="2">
    <source>
        <dbReference type="PROSITE" id="PS50822"/>
    </source>
</evidence>
<feature type="region of interest" description="Disordered" evidence="1">
    <location>
        <begin position="1"/>
        <end position="86"/>
    </location>
</feature>
<feature type="compositionally biased region" description="Basic and acidic residues" evidence="1">
    <location>
        <begin position="44"/>
        <end position="56"/>
    </location>
</feature>
<dbReference type="Pfam" id="PF16486">
    <property type="entry name" value="ArgoN"/>
    <property type="match status" value="1"/>
</dbReference>
<accession>A0A0J6FHQ8</accession>
<dbReference type="Pfam" id="PF02170">
    <property type="entry name" value="PAZ"/>
    <property type="match status" value="1"/>
</dbReference>
<feature type="domain" description="Piwi" evidence="2">
    <location>
        <begin position="663"/>
        <end position="977"/>
    </location>
</feature>
<dbReference type="InterPro" id="IPR032472">
    <property type="entry name" value="ArgoL2"/>
</dbReference>
<dbReference type="Proteomes" id="UP000054567">
    <property type="component" value="Unassembled WGS sequence"/>
</dbReference>
<dbReference type="InterPro" id="IPR012337">
    <property type="entry name" value="RNaseH-like_sf"/>
</dbReference>
<dbReference type="SMART" id="SM00950">
    <property type="entry name" value="Piwi"/>
    <property type="match status" value="1"/>
</dbReference>
<sequence>MSSPAPKGGYRGGRGGYRGGGGGGDHPGNRGGFSGGQGGGRGGGRGDSRGGGEARGRGRGGRGRGRPHAEPQVFSPPVAPTLDLGTKTIEDKYNSKVREPGLEALSLDRQFPLRPGYGTRGRHVLLWANYFQLVAKQNTAFYRYNIEIKAPGKCPEPKGKKVKRIIQLLLEDHLQEFRGRIATDFKATLVCRDSLQFESQVFDVAYRADNEDTPPADPDVYQVRVLATGSIGVADILNYLSSANLSERYDRKEEILQVLNIVVGYSPKTKGNILTVGANRHFQLGPSAEKSNLQGGLEALRGYFVSVRAATARLLVNVQVKHIACLNEGPLKMVITAIGGNDKRLQTFLKGKRVQLLHLQKVKGNQRIPRVKTITGFANTGDGRGLEHPPRVAHFAAGPDKVYFYLKGPLKEGQSQSEGKGGKKGKRGKGKEKDKAGAAPDHGYISVYEYFSRVHNVSVMDLKMPVVNVGSKQNPSYLPGEVCYVEEGQPSNTKLTPTQSRAMIKFAVRPPYENAKSITGRGTQVIGVTPNTPQVLTNMGLSISPHLIAVDGRVLEGPVIRYGESSKYAKGASWNLTGVKFPQASTLSQWTYLYLPGATDQDISEKIREFIETAGNHGLKVSNPLPPVWFGERFYDKDNSETLADKVDRAFNALLERHPYVKFVLVILPLEDSSIYNRVKYRGDIQNGIHTVCVLANKFRGIQYCANVALKFNLKLGGTNHVLDSSKLGVVGEGKTMLVGIDVTHPSPGSSSQAPSVAAMVANVDKHLAQWPASIRLQQEPKAEMVDKLQEMLESRLRLWQRRNNKTLPENLLVYRDGVSEGQYNRVLEEELPLLRKACERLYPATWTKKNLPRISIIVVGKRHNTRFYPVTLNEADANSNPVNGTIVDRGVTEARNWDFYLQAHTALHGTAKPAHYFVILDEIFRARKTGPATSDALEDLTHNLCYLFGRATKAVSVCPPAYYADLACERARRYLSSYFDASPSETVVSGQTGQGPSEDELRIHPNLENSMFYI</sequence>
<dbReference type="PROSITE" id="PS50822">
    <property type="entry name" value="PIWI"/>
    <property type="match status" value="1"/>
</dbReference>
<evidence type="ECO:0000256" key="1">
    <source>
        <dbReference type="SAM" id="MobiDB-lite"/>
    </source>
</evidence>
<keyword evidence="3" id="KW-0648">Protein biosynthesis</keyword>
<dbReference type="InterPro" id="IPR014811">
    <property type="entry name" value="ArgoL1"/>
</dbReference>
<dbReference type="SMART" id="SM01163">
    <property type="entry name" value="DUF1785"/>
    <property type="match status" value="1"/>
</dbReference>
<dbReference type="Gene3D" id="2.170.260.10">
    <property type="entry name" value="paz domain"/>
    <property type="match status" value="1"/>
</dbReference>
<dbReference type="InterPro" id="IPR036397">
    <property type="entry name" value="RNaseH_sf"/>
</dbReference>
<dbReference type="VEuPathDB" id="FungiDB:CPAG_05233"/>
<dbReference type="OrthoDB" id="10252740at2759"/>
<dbReference type="CDD" id="cd02846">
    <property type="entry name" value="PAZ_argonaute_like"/>
    <property type="match status" value="1"/>
</dbReference>
<dbReference type="Gene3D" id="3.40.50.2300">
    <property type="match status" value="1"/>
</dbReference>
<dbReference type="SUPFAM" id="SSF101690">
    <property type="entry name" value="PAZ domain"/>
    <property type="match status" value="1"/>
</dbReference>
<dbReference type="Pfam" id="PF16488">
    <property type="entry name" value="ArgoL2"/>
    <property type="match status" value="1"/>
</dbReference>
<dbReference type="InterPro" id="IPR032474">
    <property type="entry name" value="Argonaute_N"/>
</dbReference>